<dbReference type="Pfam" id="PF19745">
    <property type="entry name" value="FUT8_N_cat"/>
    <property type="match status" value="1"/>
</dbReference>
<evidence type="ECO:0000313" key="3">
    <source>
        <dbReference type="Proteomes" id="UP000827284"/>
    </source>
</evidence>
<dbReference type="Gene3D" id="3.40.50.11350">
    <property type="match status" value="1"/>
</dbReference>
<dbReference type="AlphaFoldDB" id="A0A9P3H5W7"/>
<evidence type="ECO:0000313" key="2">
    <source>
        <dbReference type="EMBL" id="GJJ70695.1"/>
    </source>
</evidence>
<organism evidence="2 3">
    <name type="scientific">Entomortierella parvispora</name>
    <dbReference type="NCBI Taxonomy" id="205924"/>
    <lineage>
        <taxon>Eukaryota</taxon>
        <taxon>Fungi</taxon>
        <taxon>Fungi incertae sedis</taxon>
        <taxon>Mucoromycota</taxon>
        <taxon>Mortierellomycotina</taxon>
        <taxon>Mortierellomycetes</taxon>
        <taxon>Mortierellales</taxon>
        <taxon>Mortierellaceae</taxon>
        <taxon>Entomortierella</taxon>
    </lineage>
</organism>
<protein>
    <submittedName>
        <fullName evidence="2">Glycoprotein 6-alpha-L-fucosyltransferase</fullName>
    </submittedName>
</protein>
<dbReference type="EMBL" id="BQFW01000004">
    <property type="protein sequence ID" value="GJJ70695.1"/>
    <property type="molecule type" value="Genomic_DNA"/>
</dbReference>
<dbReference type="PANTHER" id="PTHR13132:SF29">
    <property type="entry name" value="ALPHA-(1,6)-FUCOSYLTRANSFERASE"/>
    <property type="match status" value="1"/>
</dbReference>
<proteinExistence type="predicted"/>
<gene>
    <name evidence="2" type="ORF">EMPS_03045</name>
</gene>
<dbReference type="GO" id="GO:0046921">
    <property type="term" value="F:alpha-(1-&gt;6)-fucosyltransferase activity"/>
    <property type="evidence" value="ECO:0007669"/>
    <property type="project" value="TreeGrafter"/>
</dbReference>
<sequence>MNSKEIHINVGGPLRCPIPQDVDDICIHSGINMEQLFNACGTRKASFGHCQDRTYGLIVASLDAMETMTAHTNRLVIQGDNIGAKLDAFVQEKSRWVIDLIGARGYEMITTFEDKDRTALHLHLDQLQNRCERFFNGAVDTFGFGSAWHNMGLALALALDHDMTLLSPDPHNYFIPLTTCSEKKMEKVFAANPPETDFDKWEDSTVNFKSPVIDVAILKKNQTIILPEYEPKGHYWWRSMLTYYAVRPNAEMREIFRTAPLVVLEPCISIHVRHSDKIQEAPLLDFSQYMAEANKFQAKSGISTIYLMTDDDEVIQSTKNYTGFKFHYREQPRTNRGWLEDVRAGMSRKEQEINFLLDIFTAARCEHHIVTYSSNVGRIISEIAFVTTNKEQDVVSLDMEWWMDP</sequence>
<dbReference type="GO" id="GO:0006487">
    <property type="term" value="P:protein N-linked glycosylation"/>
    <property type="evidence" value="ECO:0007669"/>
    <property type="project" value="TreeGrafter"/>
</dbReference>
<name>A0A9P3H5W7_9FUNG</name>
<dbReference type="OrthoDB" id="2014825at2759"/>
<feature type="domain" description="Alpha-(1,6)-fucosyltransferase N- and catalytic" evidence="1">
    <location>
        <begin position="232"/>
        <end position="390"/>
    </location>
</feature>
<evidence type="ECO:0000259" key="1">
    <source>
        <dbReference type="Pfam" id="PF19745"/>
    </source>
</evidence>
<dbReference type="PANTHER" id="PTHR13132">
    <property type="entry name" value="ALPHA- 1,6 -FUCOSYLTRANSFERASE"/>
    <property type="match status" value="1"/>
</dbReference>
<dbReference type="InterPro" id="IPR045573">
    <property type="entry name" value="Fut8_N_cat"/>
</dbReference>
<reference evidence="2" key="2">
    <citation type="journal article" date="2022" name="Microbiol. Resour. Announc.">
        <title>Whole-Genome Sequence of Entomortierella parvispora E1425, a Mucoromycotan Fungus Associated with Burkholderiaceae-Related Endosymbiotic Bacteria.</title>
        <authorList>
            <person name="Herlambang A."/>
            <person name="Guo Y."/>
            <person name="Takashima Y."/>
            <person name="Narisawa K."/>
            <person name="Ohta H."/>
            <person name="Nishizawa T."/>
        </authorList>
    </citation>
    <scope>NUCLEOTIDE SEQUENCE</scope>
    <source>
        <strain evidence="2">E1425</strain>
    </source>
</reference>
<comment type="caution">
    <text evidence="2">The sequence shown here is derived from an EMBL/GenBank/DDBJ whole genome shotgun (WGS) entry which is preliminary data.</text>
</comment>
<reference evidence="2" key="1">
    <citation type="submission" date="2021-11" db="EMBL/GenBank/DDBJ databases">
        <authorList>
            <person name="Herlambang A."/>
            <person name="Guo Y."/>
            <person name="Takashima Y."/>
            <person name="Nishizawa T."/>
        </authorList>
    </citation>
    <scope>NUCLEOTIDE SEQUENCE</scope>
    <source>
        <strain evidence="2">E1425</strain>
    </source>
</reference>
<accession>A0A9P3H5W7</accession>
<keyword evidence="3" id="KW-1185">Reference proteome</keyword>
<dbReference type="Proteomes" id="UP000827284">
    <property type="component" value="Unassembled WGS sequence"/>
</dbReference>